<protein>
    <submittedName>
        <fullName evidence="4">Transducin/WD40 repeat-like superfamily protein</fullName>
    </submittedName>
</protein>
<gene>
    <name evidence="4" type="ORF">LUZ62_030623</name>
</gene>
<accession>A0AAV8HT41</accession>
<keyword evidence="5" id="KW-1185">Reference proteome</keyword>
<dbReference type="PANTHER" id="PTHR44472">
    <property type="entry name" value="DDB1- AND CUL4-ASSOCIATED FACTOR 4-RELATED"/>
    <property type="match status" value="1"/>
</dbReference>
<proteinExistence type="predicted"/>
<sequence>MPPHKELPGFYFDAHKNRYFPLTKKGPPIPRSSSSSSSSSSQGQASSSKIPLITKTKRIKLTQLLSLRETQGRPNLSFNSAPPFYFHHYYQQIQASHPSVWKFDGTKNVHTAIQTISIQLQTPTGTRDALFLATTRSHGLISFFQVDNPEGPHLDVQSAWSPPWHKETSSSARCTPPFLSLSRNLSFPSDISCVKLRCGLNGQALYPSMRFNIFPRLHYKKDD</sequence>
<name>A0AAV8HT41_9POAL</name>
<keyword evidence="1" id="KW-0853">WD repeat</keyword>
<comment type="caution">
    <text evidence="4">The sequence shown here is derived from an EMBL/GenBank/DDBJ whole genome shotgun (WGS) entry which is preliminary data.</text>
</comment>
<dbReference type="Proteomes" id="UP001140206">
    <property type="component" value="Chromosome 1"/>
</dbReference>
<evidence type="ECO:0000313" key="5">
    <source>
        <dbReference type="Proteomes" id="UP001140206"/>
    </source>
</evidence>
<feature type="compositionally biased region" description="Low complexity" evidence="3">
    <location>
        <begin position="32"/>
        <end position="48"/>
    </location>
</feature>
<keyword evidence="2" id="KW-0677">Repeat</keyword>
<dbReference type="InterPro" id="IPR052254">
    <property type="entry name" value="CUL4-DDB1_E3_ligase_receptor"/>
</dbReference>
<reference evidence="4" key="1">
    <citation type="submission" date="2022-08" db="EMBL/GenBank/DDBJ databases">
        <authorList>
            <person name="Marques A."/>
        </authorList>
    </citation>
    <scope>NUCLEOTIDE SEQUENCE</scope>
    <source>
        <strain evidence="4">RhyPub2mFocal</strain>
        <tissue evidence="4">Leaves</tissue>
    </source>
</reference>
<evidence type="ECO:0000256" key="1">
    <source>
        <dbReference type="ARBA" id="ARBA00022574"/>
    </source>
</evidence>
<dbReference type="EMBL" id="JAMFTS010000001">
    <property type="protein sequence ID" value="KAJ4818057.1"/>
    <property type="molecule type" value="Genomic_DNA"/>
</dbReference>
<dbReference type="AlphaFoldDB" id="A0AAV8HT41"/>
<dbReference type="PANTHER" id="PTHR44472:SF1">
    <property type="entry name" value="DDB1 AND CUL4 ASSOCIATED FACTOR 4"/>
    <property type="match status" value="1"/>
</dbReference>
<evidence type="ECO:0000313" key="4">
    <source>
        <dbReference type="EMBL" id="KAJ4818057.1"/>
    </source>
</evidence>
<feature type="region of interest" description="Disordered" evidence="3">
    <location>
        <begin position="21"/>
        <end position="49"/>
    </location>
</feature>
<organism evidence="4 5">
    <name type="scientific">Rhynchospora pubera</name>
    <dbReference type="NCBI Taxonomy" id="906938"/>
    <lineage>
        <taxon>Eukaryota</taxon>
        <taxon>Viridiplantae</taxon>
        <taxon>Streptophyta</taxon>
        <taxon>Embryophyta</taxon>
        <taxon>Tracheophyta</taxon>
        <taxon>Spermatophyta</taxon>
        <taxon>Magnoliopsida</taxon>
        <taxon>Liliopsida</taxon>
        <taxon>Poales</taxon>
        <taxon>Cyperaceae</taxon>
        <taxon>Cyperoideae</taxon>
        <taxon>Rhynchosporeae</taxon>
        <taxon>Rhynchospora</taxon>
    </lineage>
</organism>
<evidence type="ECO:0000256" key="3">
    <source>
        <dbReference type="SAM" id="MobiDB-lite"/>
    </source>
</evidence>
<evidence type="ECO:0000256" key="2">
    <source>
        <dbReference type="ARBA" id="ARBA00022737"/>
    </source>
</evidence>